<dbReference type="GeneID" id="106473934"/>
<dbReference type="PRINTS" id="PR01179">
    <property type="entry name" value="ODADCRBXLASE"/>
</dbReference>
<dbReference type="PRINTS" id="PR01181">
    <property type="entry name" value="DAPDCRBXLASE"/>
</dbReference>
<evidence type="ECO:0000256" key="2">
    <source>
        <dbReference type="ARBA" id="ARBA00022793"/>
    </source>
</evidence>
<feature type="domain" description="Orn/DAP/Arg decarboxylase 2 N-terminal" evidence="6">
    <location>
        <begin position="36"/>
        <end position="279"/>
    </location>
</feature>
<sequence>MATSYKNGNLFCENVDVEEIAQNFGTPVYVYSKKKILDSLFKYQRALNSHRYLICYPVKTNYSLSILDLLNRHGCGFDIASEGELQRVLAVGGNPEQVVYSGVGKSKKEIELSLESKIYSIHVESWEELDRTEEISRNLNCRAPLGVRVNPDIDAQTHRYVSTGIKDSKFGVPLEDVQELYQRIKHSPYLEAKGIHCSIGSQLTELSPLLEARDCIVDLVDSLEILGVKLEYVDLGGGIGIAYRQGETEPDISSWVQEIVKPVAARGLRLLLEPGRSIVGHAGILLTRVEYVKKSVKNFAVVDAALTELIRPALYDGYHHILPSHQHSNIKPLLCDVVGPVCENTDFLARDRWLTVQQGDVLAILSVGAYGSVMSSNYNSRFRSAEVIVDGNQVFEIRKRETIAEQIQNEFVVCV</sequence>
<dbReference type="InterPro" id="IPR022657">
    <property type="entry name" value="De-COase2_CS"/>
</dbReference>
<evidence type="ECO:0000256" key="1">
    <source>
        <dbReference type="ARBA" id="ARBA00001933"/>
    </source>
</evidence>
<reference evidence="8" key="1">
    <citation type="submission" date="2025-08" db="UniProtKB">
        <authorList>
            <consortium name="RefSeq"/>
        </authorList>
    </citation>
    <scope>IDENTIFICATION</scope>
    <source>
        <tissue evidence="8">Muscle</tissue>
    </source>
</reference>
<proteinExistence type="inferred from homology"/>
<dbReference type="SUPFAM" id="SSF51419">
    <property type="entry name" value="PLP-binding barrel"/>
    <property type="match status" value="1"/>
</dbReference>
<keyword evidence="4" id="KW-0456">Lyase</keyword>
<dbReference type="InterPro" id="IPR000183">
    <property type="entry name" value="Orn/DAP/Arg_de-COase"/>
</dbReference>
<evidence type="ECO:0000313" key="8">
    <source>
        <dbReference type="RefSeq" id="XP_013790078.1"/>
    </source>
</evidence>
<dbReference type="CDD" id="cd06828">
    <property type="entry name" value="PLPDE_III_DapDC"/>
    <property type="match status" value="1"/>
</dbReference>
<dbReference type="InterPro" id="IPR022643">
    <property type="entry name" value="De-COase2_C"/>
</dbReference>
<dbReference type="InterPro" id="IPR002986">
    <property type="entry name" value="DAP_deCOOHase_LysA"/>
</dbReference>
<dbReference type="InterPro" id="IPR009006">
    <property type="entry name" value="Ala_racemase/Decarboxylase_C"/>
</dbReference>
<dbReference type="SUPFAM" id="SSF50621">
    <property type="entry name" value="Alanine racemase C-terminal domain-like"/>
    <property type="match status" value="1"/>
</dbReference>
<dbReference type="Gene3D" id="2.40.37.10">
    <property type="entry name" value="Lyase, Ornithine Decarboxylase, Chain A, domain 1"/>
    <property type="match status" value="1"/>
</dbReference>
<dbReference type="PANTHER" id="PTHR43727:SF2">
    <property type="entry name" value="GROUP IV DECARBOXYLASE"/>
    <property type="match status" value="1"/>
</dbReference>
<comment type="cofactor">
    <cofactor evidence="1">
        <name>pyridoxal 5'-phosphate</name>
        <dbReference type="ChEBI" id="CHEBI:597326"/>
    </cofactor>
</comment>
<evidence type="ECO:0000259" key="5">
    <source>
        <dbReference type="Pfam" id="PF00278"/>
    </source>
</evidence>
<accession>A0ABM1BWL4</accession>
<evidence type="ECO:0000259" key="6">
    <source>
        <dbReference type="Pfam" id="PF02784"/>
    </source>
</evidence>
<evidence type="ECO:0000256" key="3">
    <source>
        <dbReference type="ARBA" id="ARBA00022898"/>
    </source>
</evidence>
<keyword evidence="7" id="KW-1185">Reference proteome</keyword>
<dbReference type="NCBIfam" id="TIGR01048">
    <property type="entry name" value="lysA"/>
    <property type="match status" value="1"/>
</dbReference>
<dbReference type="Pfam" id="PF00278">
    <property type="entry name" value="Orn_DAP_Arg_deC"/>
    <property type="match status" value="1"/>
</dbReference>
<name>A0ABM1BWL4_LIMPO</name>
<dbReference type="InterPro" id="IPR022644">
    <property type="entry name" value="De-COase2_N"/>
</dbReference>
<evidence type="ECO:0000313" key="7">
    <source>
        <dbReference type="Proteomes" id="UP000694941"/>
    </source>
</evidence>
<keyword evidence="2" id="KW-0210">Decarboxylase</keyword>
<keyword evidence="3" id="KW-0663">Pyridoxal phosphate</keyword>
<dbReference type="Gene3D" id="3.20.20.10">
    <property type="entry name" value="Alanine racemase"/>
    <property type="match status" value="1"/>
</dbReference>
<dbReference type="Pfam" id="PF02784">
    <property type="entry name" value="Orn_Arg_deC_N"/>
    <property type="match status" value="1"/>
</dbReference>
<dbReference type="InterPro" id="IPR029066">
    <property type="entry name" value="PLP-binding_barrel"/>
</dbReference>
<dbReference type="RefSeq" id="XP_013790078.1">
    <property type="nucleotide sequence ID" value="XM_013934624.1"/>
</dbReference>
<evidence type="ECO:0000256" key="4">
    <source>
        <dbReference type="ARBA" id="ARBA00023239"/>
    </source>
</evidence>
<feature type="domain" description="Orn/DAP/Arg decarboxylase 2 C-terminal" evidence="5">
    <location>
        <begin position="29"/>
        <end position="368"/>
    </location>
</feature>
<dbReference type="PROSITE" id="PS00879">
    <property type="entry name" value="ODR_DC_2_2"/>
    <property type="match status" value="1"/>
</dbReference>
<dbReference type="Proteomes" id="UP000694941">
    <property type="component" value="Unplaced"/>
</dbReference>
<protein>
    <submittedName>
        <fullName evidence="8">Uncharacterized protein LOC106473934</fullName>
    </submittedName>
</protein>
<gene>
    <name evidence="8" type="primary">LOC106473934</name>
</gene>
<organism evidence="7 8">
    <name type="scientific">Limulus polyphemus</name>
    <name type="common">Atlantic horseshoe crab</name>
    <dbReference type="NCBI Taxonomy" id="6850"/>
    <lineage>
        <taxon>Eukaryota</taxon>
        <taxon>Metazoa</taxon>
        <taxon>Ecdysozoa</taxon>
        <taxon>Arthropoda</taxon>
        <taxon>Chelicerata</taxon>
        <taxon>Merostomata</taxon>
        <taxon>Xiphosura</taxon>
        <taxon>Limulidae</taxon>
        <taxon>Limulus</taxon>
    </lineage>
</organism>
<dbReference type="HAMAP" id="MF_02120">
    <property type="entry name" value="LysA"/>
    <property type="match status" value="1"/>
</dbReference>
<dbReference type="PANTHER" id="PTHR43727">
    <property type="entry name" value="DIAMINOPIMELATE DECARBOXYLASE"/>
    <property type="match status" value="1"/>
</dbReference>